<keyword evidence="4 8" id="KW-0812">Transmembrane</keyword>
<keyword evidence="7" id="KW-0460">Magnesium</keyword>
<dbReference type="RefSeq" id="WP_013624905.1">
    <property type="nucleotide sequence ID" value="NC_015172.1"/>
</dbReference>
<dbReference type="GO" id="GO:0009103">
    <property type="term" value="P:lipopolysaccharide biosynthetic process"/>
    <property type="evidence" value="ECO:0007669"/>
    <property type="project" value="TreeGrafter"/>
</dbReference>
<dbReference type="GO" id="GO:0071555">
    <property type="term" value="P:cell wall organization"/>
    <property type="evidence" value="ECO:0007669"/>
    <property type="project" value="TreeGrafter"/>
</dbReference>
<dbReference type="STRING" id="645991.Sgly_1740"/>
<proteinExistence type="predicted"/>
<evidence type="ECO:0000256" key="8">
    <source>
        <dbReference type="SAM" id="Phobius"/>
    </source>
</evidence>
<feature type="transmembrane region" description="Helical" evidence="8">
    <location>
        <begin position="179"/>
        <end position="197"/>
    </location>
</feature>
<name>F0SZ00_SYNGF</name>
<dbReference type="EMBL" id="CP002547">
    <property type="protein sequence ID" value="ADY56037.1"/>
    <property type="molecule type" value="Genomic_DNA"/>
</dbReference>
<protein>
    <submittedName>
        <fullName evidence="9">Glycosyl transferase, family 4, conserved region-containing protein</fullName>
    </submittedName>
</protein>
<feature type="transmembrane region" description="Helical" evidence="8">
    <location>
        <begin position="156"/>
        <end position="173"/>
    </location>
</feature>
<evidence type="ECO:0000313" key="9">
    <source>
        <dbReference type="EMBL" id="ADY56037.1"/>
    </source>
</evidence>
<dbReference type="InterPro" id="IPR018480">
    <property type="entry name" value="PNAcMuramoyl-5peptid_Trfase_CS"/>
</dbReference>
<evidence type="ECO:0000313" key="10">
    <source>
        <dbReference type="Proteomes" id="UP000007488"/>
    </source>
</evidence>
<keyword evidence="2" id="KW-1003">Cell membrane</keyword>
<keyword evidence="3 9" id="KW-0808">Transferase</keyword>
<comment type="cofactor">
    <cofactor evidence="7">
        <name>Mg(2+)</name>
        <dbReference type="ChEBI" id="CHEBI:18420"/>
    </cofactor>
</comment>
<feature type="transmembrane region" description="Helical" evidence="8">
    <location>
        <begin position="209"/>
        <end position="226"/>
    </location>
</feature>
<feature type="transmembrane region" description="Helical" evidence="8">
    <location>
        <begin position="284"/>
        <end position="302"/>
    </location>
</feature>
<evidence type="ECO:0000256" key="1">
    <source>
        <dbReference type="ARBA" id="ARBA00004651"/>
    </source>
</evidence>
<evidence type="ECO:0000256" key="7">
    <source>
        <dbReference type="PIRSR" id="PIRSR600715-1"/>
    </source>
</evidence>
<dbReference type="CDD" id="cd06853">
    <property type="entry name" value="GT_WecA_like"/>
    <property type="match status" value="1"/>
</dbReference>
<reference evidence="10" key="2">
    <citation type="submission" date="2011-02" db="EMBL/GenBank/DDBJ databases">
        <title>The complete genome of Syntrophobotulus glycolicus DSM 8271.</title>
        <authorList>
            <person name="Lucas S."/>
            <person name="Copeland A."/>
            <person name="Lapidus A."/>
            <person name="Bruce D."/>
            <person name="Goodwin L."/>
            <person name="Pitluck S."/>
            <person name="Kyrpides N."/>
            <person name="Mavromatis K."/>
            <person name="Pagani I."/>
            <person name="Ivanova N."/>
            <person name="Mikhailova N."/>
            <person name="Chertkov O."/>
            <person name="Held B."/>
            <person name="Detter J.C."/>
            <person name="Tapia R."/>
            <person name="Han C."/>
            <person name="Land M."/>
            <person name="Hauser L."/>
            <person name="Markowitz V."/>
            <person name="Cheng J.-F."/>
            <person name="Hugenholtz P."/>
            <person name="Woyke T."/>
            <person name="Wu D."/>
            <person name="Spring S."/>
            <person name="Schroeder M."/>
            <person name="Brambilla E."/>
            <person name="Klenk H.-P."/>
            <person name="Eisen J.A."/>
        </authorList>
    </citation>
    <scope>NUCLEOTIDE SEQUENCE [LARGE SCALE GENOMIC DNA]</scope>
    <source>
        <strain evidence="10">DSM 8271 / FlGlyR</strain>
    </source>
</reference>
<keyword evidence="10" id="KW-1185">Reference proteome</keyword>
<dbReference type="HOGENOM" id="CLU_023982_2_3_9"/>
<dbReference type="Proteomes" id="UP000007488">
    <property type="component" value="Chromosome"/>
</dbReference>
<dbReference type="GO" id="GO:0046872">
    <property type="term" value="F:metal ion binding"/>
    <property type="evidence" value="ECO:0007669"/>
    <property type="project" value="UniProtKB-KW"/>
</dbReference>
<feature type="transmembrane region" description="Helical" evidence="8">
    <location>
        <begin position="6"/>
        <end position="25"/>
    </location>
</feature>
<sequence>MSFLSTFVLAVLGAVVLTPVSIMIARKLGVLDHPGGRRIHQTPIPRMGGIAIYLAFWLAVFLRVDLNSTVIGLFLSSTLIVLVGIADDSKGLGPFPKLFLQIMAAFIFLSFSPSIEYVVLPLVNEVGLGYAGFILGVLWIVGLVNTVNISDGLDGLAAGICMIAALVLFWSAIKIDQIFPAHLMLALTGAALGFLFFNFNPAKVFMGDSGSMFLGFILGAVSWTGLLKTATVLGLIFPLLVLGMPLTDVLFAIIRRKWKGRSIVLADRGHLHHRLLDMGFTQKSAVLLLYAISAGFGLAAIFCVYGNWLLAAILVLLNMVLILNIMFRKLKVEKFWVKKIEKEYAEDKHKV</sequence>
<evidence type="ECO:0000256" key="2">
    <source>
        <dbReference type="ARBA" id="ARBA00022475"/>
    </source>
</evidence>
<keyword evidence="6 8" id="KW-0472">Membrane</keyword>
<accession>F0SZ00</accession>
<dbReference type="Pfam" id="PF00953">
    <property type="entry name" value="Glycos_transf_4"/>
    <property type="match status" value="1"/>
</dbReference>
<dbReference type="PROSITE" id="PS01348">
    <property type="entry name" value="MRAY_2"/>
    <property type="match status" value="1"/>
</dbReference>
<feature type="transmembrane region" description="Helical" evidence="8">
    <location>
        <begin position="98"/>
        <end position="120"/>
    </location>
</feature>
<evidence type="ECO:0000256" key="6">
    <source>
        <dbReference type="ARBA" id="ARBA00023136"/>
    </source>
</evidence>
<feature type="binding site" evidence="7">
    <location>
        <position position="148"/>
    </location>
    <ligand>
        <name>Mg(2+)</name>
        <dbReference type="ChEBI" id="CHEBI:18420"/>
    </ligand>
</feature>
<keyword evidence="7" id="KW-0479">Metal-binding</keyword>
<dbReference type="GO" id="GO:0005886">
    <property type="term" value="C:plasma membrane"/>
    <property type="evidence" value="ECO:0007669"/>
    <property type="project" value="UniProtKB-SubCell"/>
</dbReference>
<dbReference type="eggNOG" id="COG0472">
    <property type="taxonomic scope" value="Bacteria"/>
</dbReference>
<evidence type="ECO:0000256" key="3">
    <source>
        <dbReference type="ARBA" id="ARBA00022679"/>
    </source>
</evidence>
<dbReference type="GO" id="GO:0044038">
    <property type="term" value="P:cell wall macromolecule biosynthetic process"/>
    <property type="evidence" value="ECO:0007669"/>
    <property type="project" value="TreeGrafter"/>
</dbReference>
<dbReference type="KEGG" id="sgy:Sgly_1740"/>
<feature type="transmembrane region" description="Helical" evidence="8">
    <location>
        <begin position="70"/>
        <end position="86"/>
    </location>
</feature>
<dbReference type="InterPro" id="IPR000715">
    <property type="entry name" value="Glycosyl_transferase_4"/>
</dbReference>
<feature type="binding site" evidence="7">
    <location>
        <position position="208"/>
    </location>
    <ligand>
        <name>Mg(2+)</name>
        <dbReference type="ChEBI" id="CHEBI:18420"/>
    </ligand>
</feature>
<organism evidence="9 10">
    <name type="scientific">Syntrophobotulus glycolicus (strain DSM 8271 / FlGlyR)</name>
    <dbReference type="NCBI Taxonomy" id="645991"/>
    <lineage>
        <taxon>Bacteria</taxon>
        <taxon>Bacillati</taxon>
        <taxon>Bacillota</taxon>
        <taxon>Clostridia</taxon>
        <taxon>Eubacteriales</taxon>
        <taxon>Desulfitobacteriaceae</taxon>
        <taxon>Syntrophobotulus</taxon>
    </lineage>
</organism>
<feature type="transmembrane region" description="Helical" evidence="8">
    <location>
        <begin position="308"/>
        <end position="327"/>
    </location>
</feature>
<dbReference type="PANTHER" id="PTHR22926:SF3">
    <property type="entry name" value="UNDECAPRENYL-PHOSPHATE ALPHA-N-ACETYLGLUCOSAMINYL 1-PHOSPHATE TRANSFERASE"/>
    <property type="match status" value="1"/>
</dbReference>
<feature type="transmembrane region" description="Helical" evidence="8">
    <location>
        <begin position="46"/>
        <end position="64"/>
    </location>
</feature>
<feature type="transmembrane region" description="Helical" evidence="8">
    <location>
        <begin position="126"/>
        <end position="144"/>
    </location>
</feature>
<dbReference type="GO" id="GO:0016780">
    <property type="term" value="F:phosphotransferase activity, for other substituted phosphate groups"/>
    <property type="evidence" value="ECO:0007669"/>
    <property type="project" value="InterPro"/>
</dbReference>
<keyword evidence="5 8" id="KW-1133">Transmembrane helix</keyword>
<dbReference type="OrthoDB" id="9805475at2"/>
<evidence type="ECO:0000256" key="5">
    <source>
        <dbReference type="ARBA" id="ARBA00022989"/>
    </source>
</evidence>
<comment type="subcellular location">
    <subcellularLocation>
        <location evidence="1">Cell membrane</location>
        <topology evidence="1">Multi-pass membrane protein</topology>
    </subcellularLocation>
</comment>
<gene>
    <name evidence="9" type="ordered locus">Sgly_1740</name>
</gene>
<reference evidence="9 10" key="1">
    <citation type="journal article" date="2011" name="Stand. Genomic Sci.">
        <title>Complete genome sequence of Syntrophobotulus glycolicus type strain (FlGlyR).</title>
        <authorList>
            <person name="Han C."/>
            <person name="Mwirichia R."/>
            <person name="Chertkov O."/>
            <person name="Held B."/>
            <person name="Lapidus A."/>
            <person name="Nolan M."/>
            <person name="Lucas S."/>
            <person name="Hammon N."/>
            <person name="Deshpande S."/>
            <person name="Cheng J.F."/>
            <person name="Tapia R."/>
            <person name="Goodwin L."/>
            <person name="Pitluck S."/>
            <person name="Huntemann M."/>
            <person name="Liolios K."/>
            <person name="Ivanova N."/>
            <person name="Pagani I."/>
            <person name="Mavromatis K."/>
            <person name="Ovchinikova G."/>
            <person name="Pati A."/>
            <person name="Chen A."/>
            <person name="Palaniappan K."/>
            <person name="Land M."/>
            <person name="Hauser L."/>
            <person name="Brambilla E.M."/>
            <person name="Rohde M."/>
            <person name="Spring S."/>
            <person name="Sikorski J."/>
            <person name="Goker M."/>
            <person name="Woyke T."/>
            <person name="Bristow J."/>
            <person name="Eisen J.A."/>
            <person name="Markowitz V."/>
            <person name="Hugenholtz P."/>
            <person name="Kyrpides N.C."/>
            <person name="Klenk H.P."/>
            <person name="Detter J.C."/>
        </authorList>
    </citation>
    <scope>NUCLEOTIDE SEQUENCE [LARGE SCALE GENOMIC DNA]</scope>
    <source>
        <strain evidence="10">DSM 8271 / FlGlyR</strain>
    </source>
</reference>
<dbReference type="AlphaFoldDB" id="F0SZ00"/>
<evidence type="ECO:0000256" key="4">
    <source>
        <dbReference type="ARBA" id="ARBA00022692"/>
    </source>
</evidence>
<feature type="transmembrane region" description="Helical" evidence="8">
    <location>
        <begin position="232"/>
        <end position="254"/>
    </location>
</feature>
<dbReference type="PANTHER" id="PTHR22926">
    <property type="entry name" value="PHOSPHO-N-ACETYLMURAMOYL-PENTAPEPTIDE-TRANSFERASE"/>
    <property type="match status" value="1"/>
</dbReference>